<keyword evidence="2 6" id="KW-0812">Transmembrane</keyword>
<dbReference type="InterPro" id="IPR007829">
    <property type="entry name" value="TM2"/>
</dbReference>
<dbReference type="InterPro" id="IPR036388">
    <property type="entry name" value="WH-like_DNA-bd_sf"/>
</dbReference>
<dbReference type="Proteomes" id="UP000576792">
    <property type="component" value="Unassembled WGS sequence"/>
</dbReference>
<feature type="transmembrane region" description="Helical" evidence="6">
    <location>
        <begin position="96"/>
        <end position="114"/>
    </location>
</feature>
<feature type="transmembrane region" description="Helical" evidence="6">
    <location>
        <begin position="53"/>
        <end position="75"/>
    </location>
</feature>
<keyword evidence="3 6" id="KW-1133">Transmembrane helix</keyword>
<dbReference type="PANTHER" id="PTHR21016:SF25">
    <property type="entry name" value="TM2 DOMAIN-CONTAINING PROTEIN DDB_G0277895-RELATED"/>
    <property type="match status" value="1"/>
</dbReference>
<evidence type="ECO:0000256" key="4">
    <source>
        <dbReference type="ARBA" id="ARBA00023136"/>
    </source>
</evidence>
<keyword evidence="10" id="KW-1185">Reference proteome</keyword>
<evidence type="ECO:0000313" key="10">
    <source>
        <dbReference type="Proteomes" id="UP000576792"/>
    </source>
</evidence>
<dbReference type="InterPro" id="IPR011434">
    <property type="entry name" value="Ltp-like_HTH"/>
</dbReference>
<feature type="region of interest" description="Disordered" evidence="5">
    <location>
        <begin position="123"/>
        <end position="205"/>
    </location>
</feature>
<evidence type="ECO:0000256" key="6">
    <source>
        <dbReference type="SAM" id="Phobius"/>
    </source>
</evidence>
<evidence type="ECO:0000256" key="5">
    <source>
        <dbReference type="SAM" id="MobiDB-lite"/>
    </source>
</evidence>
<dbReference type="RefSeq" id="WP_245161974.1">
    <property type="nucleotide sequence ID" value="NZ_JAATJN010000001.1"/>
</dbReference>
<proteinExistence type="predicted"/>
<feature type="domain" description="Putative host cell surface-exposed lipoprotein Ltp-like HTH region" evidence="8">
    <location>
        <begin position="205"/>
        <end position="251"/>
    </location>
</feature>
<dbReference type="AlphaFoldDB" id="A0A846S4W3"/>
<gene>
    <name evidence="9" type="ORF">BKA07_003053</name>
</gene>
<feature type="domain" description="Putative host cell surface-exposed lipoprotein Ltp-like HTH region" evidence="8">
    <location>
        <begin position="254"/>
        <end position="301"/>
    </location>
</feature>
<organism evidence="9 10">
    <name type="scientific">Brevibacterium marinum</name>
    <dbReference type="NCBI Taxonomy" id="418643"/>
    <lineage>
        <taxon>Bacteria</taxon>
        <taxon>Bacillati</taxon>
        <taxon>Actinomycetota</taxon>
        <taxon>Actinomycetes</taxon>
        <taxon>Micrococcales</taxon>
        <taxon>Brevibacteriaceae</taxon>
        <taxon>Brevibacterium</taxon>
    </lineage>
</organism>
<evidence type="ECO:0000259" key="7">
    <source>
        <dbReference type="Pfam" id="PF05154"/>
    </source>
</evidence>
<name>A0A846S4W3_9MICO</name>
<evidence type="ECO:0000256" key="2">
    <source>
        <dbReference type="ARBA" id="ARBA00022692"/>
    </source>
</evidence>
<comment type="subcellular location">
    <subcellularLocation>
        <location evidence="1">Membrane</location>
        <topology evidence="1">Multi-pass membrane protein</topology>
    </subcellularLocation>
</comment>
<dbReference type="Gene3D" id="1.10.10.10">
    <property type="entry name" value="Winged helix-like DNA-binding domain superfamily/Winged helix DNA-binding domain"/>
    <property type="match status" value="2"/>
</dbReference>
<feature type="compositionally biased region" description="Acidic residues" evidence="5">
    <location>
        <begin position="174"/>
        <end position="200"/>
    </location>
</feature>
<protein>
    <submittedName>
        <fullName evidence="9">TM2 domain-containing membrane protein YozV</fullName>
    </submittedName>
</protein>
<evidence type="ECO:0000256" key="1">
    <source>
        <dbReference type="ARBA" id="ARBA00004141"/>
    </source>
</evidence>
<evidence type="ECO:0000259" key="8">
    <source>
        <dbReference type="Pfam" id="PF07553"/>
    </source>
</evidence>
<feature type="compositionally biased region" description="Low complexity" evidence="5">
    <location>
        <begin position="158"/>
        <end position="173"/>
    </location>
</feature>
<feature type="transmembrane region" description="Helical" evidence="6">
    <location>
        <begin position="27"/>
        <end position="47"/>
    </location>
</feature>
<evidence type="ECO:0000313" key="9">
    <source>
        <dbReference type="EMBL" id="NJC58018.1"/>
    </source>
</evidence>
<comment type="caution">
    <text evidence="9">The sequence shown here is derived from an EMBL/GenBank/DDBJ whole genome shotgun (WGS) entry which is preliminary data.</text>
</comment>
<dbReference type="Pfam" id="PF05154">
    <property type="entry name" value="TM2"/>
    <property type="match status" value="1"/>
</dbReference>
<evidence type="ECO:0000256" key="3">
    <source>
        <dbReference type="ARBA" id="ARBA00022989"/>
    </source>
</evidence>
<dbReference type="GO" id="GO:0016020">
    <property type="term" value="C:membrane"/>
    <property type="evidence" value="ECO:0007669"/>
    <property type="project" value="UniProtKB-SubCell"/>
</dbReference>
<dbReference type="PANTHER" id="PTHR21016">
    <property type="entry name" value="BETA-AMYLOID BINDING PROTEIN-RELATED"/>
    <property type="match status" value="1"/>
</dbReference>
<accession>A0A846S4W3</accession>
<dbReference type="EMBL" id="JAATJN010000001">
    <property type="protein sequence ID" value="NJC58018.1"/>
    <property type="molecule type" value="Genomic_DNA"/>
</dbReference>
<dbReference type="Pfam" id="PF07553">
    <property type="entry name" value="Lipoprotein_Ltp"/>
    <property type="match status" value="2"/>
</dbReference>
<reference evidence="9 10" key="1">
    <citation type="submission" date="2020-03" db="EMBL/GenBank/DDBJ databases">
        <title>Sequencing the genomes of 1000 actinobacteria strains.</title>
        <authorList>
            <person name="Klenk H.-P."/>
        </authorList>
    </citation>
    <scope>NUCLEOTIDE SEQUENCE [LARGE SCALE GENOMIC DNA]</scope>
    <source>
        <strain evidence="9 10">DSM 18964</strain>
    </source>
</reference>
<feature type="compositionally biased region" description="Acidic residues" evidence="5">
    <location>
        <begin position="140"/>
        <end position="155"/>
    </location>
</feature>
<keyword evidence="4 6" id="KW-0472">Membrane</keyword>
<sequence>MTQQQMPQTTYGGPWVPTQQHAGQKSFIATWLLSWLLGGLGIDRFYLGKIGTGFLKLITLGGFGIWTLVDLILTLSGAQKDKRGMPLAGYQQHKKLAWIVTGAVIALGILVGAFSPKPTAGTQIADPAPSVEAEPAAVEEPIEEAVAEQTPEEEPAKEAPVADEPTEEPAAVEPVEEEPVEEEPVEAPAEEEAPVVEEEPSVPAEYSSALTKAQSYSDMMHMSKAGLYDQLTSEYGEQFSAEAAQYGIDNVDADWNQNALEKARSYQDTMAMSPDAIHDQLTSEYGEQFTSSQADYAIEHLNG</sequence>
<dbReference type="InterPro" id="IPR050932">
    <property type="entry name" value="TM2D1-3-like"/>
</dbReference>
<feature type="compositionally biased region" description="Low complexity" evidence="5">
    <location>
        <begin position="125"/>
        <end position="139"/>
    </location>
</feature>
<feature type="domain" description="TM2" evidence="7">
    <location>
        <begin position="24"/>
        <end position="72"/>
    </location>
</feature>